<dbReference type="GeneID" id="114326999"/>
<dbReference type="FunCoup" id="A0A6P7FD50">
    <property type="interactions" value="600"/>
</dbReference>
<protein>
    <submittedName>
        <fullName evidence="3">Protein-lysine methyltransferase METTL21D-like isoform X1</fullName>
    </submittedName>
</protein>
<sequence length="219" mass="24940">MMTMEIDNTFIRELDLDLQKETVLKLHQKIEGDVSCVVWDAAIILAKYLEKLYQSNHDFFKKLKIIELGAGVGCVGLTAACLGGTVTLTDLPEALPLLKLNVETNKTCWEHTHGYADVSTLDWGKEVELKWSPDLILLADCIYYKESIPLLFKTLKKVVGSHTEILMCQEIRDTEKQKECWDLFIKTAKESFSIHSIPIEEQHSEFSSPDIVILKLKKL</sequence>
<dbReference type="OrthoDB" id="413520at2759"/>
<dbReference type="Pfam" id="PF10294">
    <property type="entry name" value="Methyltransf_16"/>
    <property type="match status" value="1"/>
</dbReference>
<dbReference type="KEGG" id="dvv:114326999"/>
<evidence type="ECO:0000313" key="3">
    <source>
        <dbReference type="RefSeq" id="XP_028131300.1"/>
    </source>
</evidence>
<dbReference type="InterPro" id="IPR029063">
    <property type="entry name" value="SAM-dependent_MTases_sf"/>
</dbReference>
<dbReference type="InterPro" id="IPR019410">
    <property type="entry name" value="Methyltransf_16"/>
</dbReference>
<dbReference type="RefSeq" id="XP_028131300.1">
    <property type="nucleotide sequence ID" value="XM_028275499.1"/>
</dbReference>
<reference evidence="1" key="2">
    <citation type="submission" date="2025-05" db="UniProtKB">
        <authorList>
            <consortium name="EnsemblMetazoa"/>
        </authorList>
    </citation>
    <scope>IDENTIFICATION</scope>
</reference>
<gene>
    <name evidence="3" type="primary">LOC114326999</name>
</gene>
<dbReference type="PANTHER" id="PTHR14614:SF44">
    <property type="entry name" value="PROTEIN N-LYSINE METHYLTRANSFERASE METTL21D"/>
    <property type="match status" value="1"/>
</dbReference>
<keyword evidence="2" id="KW-1185">Reference proteome</keyword>
<reference evidence="3" key="1">
    <citation type="submission" date="2025-04" db="UniProtKB">
        <authorList>
            <consortium name="RefSeq"/>
        </authorList>
    </citation>
    <scope>IDENTIFICATION</scope>
    <source>
        <tissue evidence="3">Whole insect</tissue>
    </source>
</reference>
<organism evidence="3">
    <name type="scientific">Diabrotica virgifera virgifera</name>
    <name type="common">western corn rootworm</name>
    <dbReference type="NCBI Taxonomy" id="50390"/>
    <lineage>
        <taxon>Eukaryota</taxon>
        <taxon>Metazoa</taxon>
        <taxon>Ecdysozoa</taxon>
        <taxon>Arthropoda</taxon>
        <taxon>Hexapoda</taxon>
        <taxon>Insecta</taxon>
        <taxon>Pterygota</taxon>
        <taxon>Neoptera</taxon>
        <taxon>Endopterygota</taxon>
        <taxon>Coleoptera</taxon>
        <taxon>Polyphaga</taxon>
        <taxon>Cucujiformia</taxon>
        <taxon>Chrysomeloidea</taxon>
        <taxon>Chrysomelidae</taxon>
        <taxon>Galerucinae</taxon>
        <taxon>Diabroticina</taxon>
        <taxon>Diabroticites</taxon>
        <taxon>Diabrotica</taxon>
    </lineage>
</organism>
<dbReference type="Gene3D" id="3.40.50.150">
    <property type="entry name" value="Vaccinia Virus protein VP39"/>
    <property type="match status" value="1"/>
</dbReference>
<dbReference type="GO" id="GO:0032991">
    <property type="term" value="C:protein-containing complex"/>
    <property type="evidence" value="ECO:0007669"/>
    <property type="project" value="TreeGrafter"/>
</dbReference>
<name>A0A6P7FD50_DIAVI</name>
<dbReference type="SUPFAM" id="SSF53335">
    <property type="entry name" value="S-adenosyl-L-methionine-dependent methyltransferases"/>
    <property type="match status" value="1"/>
</dbReference>
<dbReference type="PANTHER" id="PTHR14614">
    <property type="entry name" value="HEPATOCELLULAR CARCINOMA-ASSOCIATED ANTIGEN"/>
    <property type="match status" value="1"/>
</dbReference>
<dbReference type="GO" id="GO:0005829">
    <property type="term" value="C:cytosol"/>
    <property type="evidence" value="ECO:0007669"/>
    <property type="project" value="TreeGrafter"/>
</dbReference>
<dbReference type="AlphaFoldDB" id="A0A6P7FD50"/>
<dbReference type="Proteomes" id="UP001652700">
    <property type="component" value="Unplaced"/>
</dbReference>
<evidence type="ECO:0000313" key="2">
    <source>
        <dbReference type="Proteomes" id="UP001652700"/>
    </source>
</evidence>
<accession>A0A6P7FD50</accession>
<proteinExistence type="predicted"/>
<evidence type="ECO:0000313" key="1">
    <source>
        <dbReference type="EnsemblMetazoa" id="XP_028131300.1"/>
    </source>
</evidence>
<dbReference type="EnsemblMetazoa" id="XM_028275499.2">
    <property type="protein sequence ID" value="XP_028131300.1"/>
    <property type="gene ID" value="LOC114326999"/>
</dbReference>
<dbReference type="InParanoid" id="A0A6P7FD50"/>